<proteinExistence type="inferred from homology"/>
<evidence type="ECO:0000256" key="8">
    <source>
        <dbReference type="ARBA" id="ARBA00022989"/>
    </source>
</evidence>
<feature type="domain" description="ABC transmembrane type-1" evidence="14">
    <location>
        <begin position="68"/>
        <end position="356"/>
    </location>
</feature>
<feature type="transmembrane region" description="Helical" evidence="12">
    <location>
        <begin position="874"/>
        <end position="893"/>
    </location>
</feature>
<evidence type="ECO:0000259" key="13">
    <source>
        <dbReference type="PROSITE" id="PS50893"/>
    </source>
</evidence>
<evidence type="ECO:0000256" key="4">
    <source>
        <dbReference type="ARBA" id="ARBA00022692"/>
    </source>
</evidence>
<evidence type="ECO:0000256" key="11">
    <source>
        <dbReference type="SAM" id="MobiDB-lite"/>
    </source>
</evidence>
<dbReference type="GO" id="GO:0015421">
    <property type="term" value="F:ABC-type oligopeptide transporter activity"/>
    <property type="evidence" value="ECO:0007669"/>
    <property type="project" value="TreeGrafter"/>
</dbReference>
<dbReference type="Proteomes" id="UP000327013">
    <property type="component" value="Chromosome 2"/>
</dbReference>
<keyword evidence="16" id="KW-1185">Reference proteome</keyword>
<dbReference type="Gene3D" id="1.20.1560.10">
    <property type="entry name" value="ABC transporter type 1, transmembrane domain"/>
    <property type="match status" value="1"/>
</dbReference>
<feature type="transmembrane region" description="Helical" evidence="12">
    <location>
        <begin position="731"/>
        <end position="753"/>
    </location>
</feature>
<feature type="region of interest" description="Disordered" evidence="11">
    <location>
        <begin position="1"/>
        <end position="45"/>
    </location>
</feature>
<dbReference type="Gene3D" id="3.40.50.300">
    <property type="entry name" value="P-loop containing nucleotide triphosphate hydrolases"/>
    <property type="match status" value="2"/>
</dbReference>
<evidence type="ECO:0000313" key="15">
    <source>
        <dbReference type="EMBL" id="KAE8008390.1"/>
    </source>
</evidence>
<protein>
    <submittedName>
        <fullName evidence="15">Uncharacterized protein</fullName>
    </submittedName>
</protein>
<feature type="transmembrane region" description="Helical" evidence="12">
    <location>
        <begin position="329"/>
        <end position="354"/>
    </location>
</feature>
<reference evidence="15 16" key="1">
    <citation type="submission" date="2019-06" db="EMBL/GenBank/DDBJ databases">
        <title>A chromosomal-level reference genome of Carpinus fangiana (Coryloideae, Betulaceae).</title>
        <authorList>
            <person name="Yang X."/>
            <person name="Wang Z."/>
            <person name="Zhang L."/>
            <person name="Hao G."/>
            <person name="Liu J."/>
            <person name="Yang Y."/>
        </authorList>
    </citation>
    <scope>NUCLEOTIDE SEQUENCE [LARGE SCALE GENOMIC DNA]</scope>
    <source>
        <strain evidence="15">Cfa_2016G</strain>
        <tissue evidence="15">Leaf</tissue>
    </source>
</reference>
<feature type="transmembrane region" description="Helical" evidence="12">
    <location>
        <begin position="842"/>
        <end position="868"/>
    </location>
</feature>
<dbReference type="InterPro" id="IPR003439">
    <property type="entry name" value="ABC_transporter-like_ATP-bd"/>
</dbReference>
<dbReference type="InterPro" id="IPR011527">
    <property type="entry name" value="ABC1_TM_dom"/>
</dbReference>
<dbReference type="SUPFAM" id="SSF52540">
    <property type="entry name" value="P-loop containing nucleoside triphosphate hydrolases"/>
    <property type="match status" value="2"/>
</dbReference>
<dbReference type="GO" id="GO:0005886">
    <property type="term" value="C:plasma membrane"/>
    <property type="evidence" value="ECO:0007669"/>
    <property type="project" value="UniProtKB-SubCell"/>
</dbReference>
<dbReference type="CDD" id="cd18578">
    <property type="entry name" value="ABC_6TM_Pgp_ABCB1_D2_like"/>
    <property type="match status" value="1"/>
</dbReference>
<dbReference type="PROSITE" id="PS00211">
    <property type="entry name" value="ABC_TRANSPORTER_1"/>
    <property type="match status" value="1"/>
</dbReference>
<feature type="transmembrane region" description="Helical" evidence="12">
    <location>
        <begin position="214"/>
        <end position="234"/>
    </location>
</feature>
<evidence type="ECO:0000256" key="6">
    <source>
        <dbReference type="ARBA" id="ARBA00022741"/>
    </source>
</evidence>
<keyword evidence="9 12" id="KW-0472">Membrane</keyword>
<name>A0A5N6QQ19_9ROSI</name>
<dbReference type="SMART" id="SM00382">
    <property type="entry name" value="AAA"/>
    <property type="match status" value="2"/>
</dbReference>
<feature type="transmembrane region" description="Helical" evidence="12">
    <location>
        <begin position="958"/>
        <end position="980"/>
    </location>
</feature>
<keyword evidence="6" id="KW-0547">Nucleotide-binding</keyword>
<feature type="domain" description="ABC transmembrane type-1" evidence="14">
    <location>
        <begin position="733"/>
        <end position="1019"/>
    </location>
</feature>
<dbReference type="FunFam" id="1.20.1560.10:FF:000044">
    <property type="entry name" value="ABC transporter B family member 9"/>
    <property type="match status" value="1"/>
</dbReference>
<feature type="transmembrane region" description="Helical" evidence="12">
    <location>
        <begin position="192"/>
        <end position="208"/>
    </location>
</feature>
<evidence type="ECO:0000256" key="3">
    <source>
        <dbReference type="ARBA" id="ARBA00022448"/>
    </source>
</evidence>
<evidence type="ECO:0000259" key="14">
    <source>
        <dbReference type="PROSITE" id="PS50929"/>
    </source>
</evidence>
<dbReference type="GO" id="GO:0016887">
    <property type="term" value="F:ATP hydrolysis activity"/>
    <property type="evidence" value="ECO:0007669"/>
    <property type="project" value="InterPro"/>
</dbReference>
<dbReference type="InterPro" id="IPR036640">
    <property type="entry name" value="ABC1_TM_sf"/>
</dbReference>
<comment type="similarity">
    <text evidence="2">Belongs to the ABC transporter superfamily. ABCB family. Multidrug resistance exporter (TC 3.A.1.201) subfamily.</text>
</comment>
<evidence type="ECO:0000256" key="7">
    <source>
        <dbReference type="ARBA" id="ARBA00022840"/>
    </source>
</evidence>
<keyword evidence="7" id="KW-0067">ATP-binding</keyword>
<evidence type="ECO:0000313" key="16">
    <source>
        <dbReference type="Proteomes" id="UP000327013"/>
    </source>
</evidence>
<dbReference type="GO" id="GO:0090374">
    <property type="term" value="P:oligopeptide export from mitochondrion"/>
    <property type="evidence" value="ECO:0007669"/>
    <property type="project" value="TreeGrafter"/>
</dbReference>
<keyword evidence="5" id="KW-0677">Repeat</keyword>
<evidence type="ECO:0000256" key="9">
    <source>
        <dbReference type="ARBA" id="ARBA00023136"/>
    </source>
</evidence>
<evidence type="ECO:0000256" key="12">
    <source>
        <dbReference type="SAM" id="Phobius"/>
    </source>
</evidence>
<feature type="compositionally biased region" description="Polar residues" evidence="11">
    <location>
        <begin position="16"/>
        <end position="38"/>
    </location>
</feature>
<dbReference type="CDD" id="cd18577">
    <property type="entry name" value="ABC_6TM_Pgp_ABCB1_D1_like"/>
    <property type="match status" value="1"/>
</dbReference>
<dbReference type="InterPro" id="IPR017871">
    <property type="entry name" value="ABC_transporter-like_CS"/>
</dbReference>
<feature type="domain" description="ABC transporter" evidence="13">
    <location>
        <begin position="1054"/>
        <end position="1291"/>
    </location>
</feature>
<dbReference type="GO" id="GO:0005524">
    <property type="term" value="F:ATP binding"/>
    <property type="evidence" value="ECO:0007669"/>
    <property type="project" value="UniProtKB-KW"/>
</dbReference>
<evidence type="ECO:0000256" key="2">
    <source>
        <dbReference type="ARBA" id="ARBA00007577"/>
    </source>
</evidence>
<sequence>MAVEDSLEGDAGRNEAITSKGNAEDGNSSAMNGDQLNSHKNKGDEKTKTVPFLKLFSFADSTDTALMIVGTIGAIGSGLGMPLMTILFGQLINTFGSNQNNTNDIVHSISKVALKFVYLALGIGCAACLQVTCWMVTGTRQAARIRGMYLKTILRQDVAFFDKETNTGEVVGRMSGDTVLIQDAVGEKVGKFLQLISTFIGGFIIAFIKGWLLTIVLCSAIPLLVIAGAMMTLITSKMALRGQSAYAKAANVVEQTIGAIKTVASFTGEKQAIASYSKFLVHAYKSGVQEGLTAGVGIGMVMLIVFSTYSMAVYFGAKLILHKGYNGGQVMNVIIAVLTASMSLGQASPCLSAFTAGRAAAYKMFETIERKPEIDAFDKSGKVLDDIHGDIELKGVYFSYPARPDEQIFNGFSLYIPSGMTAALVGESGSGKSTVISLIERFYDPQVGEVLIDNINLKEFQLKWIRGKIGLVGQEPVLFGASIKDNIAYGKDGATIEEIRAAAELANAAKFIDKFPQGLDTMVGEHGTQMSGGQKQRIAIARAILKDPRIILLDEATSALDAESEKIVQEALDRIMVNRTTVIVAHRLNTVKNANMIAVIHKGKMVEKGSHSELLKDPDGAFFRLIRLQEVNKESQHAVDDQEKSEITLESLRQSSLRRSSRTSSMPQSISRGSSANSSRHSFSVAFGVPTGFDVTDTAATEQDTPSIAPEKSPEVPICRLAYLNKPEIPVILIGTIAAAISGVVLPIFGFLISSVIKTFFKPPHELQKDSKFWALICIVLGLVSFLSTLIRCYFFSMAGCKLVERIRAMCFEKVVRMEVGWFDEPENSSGAIGARLSADAVIVWALAGDALAQIVQSIASVVAGLVIAFDASWQMAFIVLALVPLLCVDGYLQRSSMKGFSADAKAVYKDASQIANDAVGSIRTVASFCAEERVMQLYEENCEGPVKAGIKEGLISGIGYGMANFFLFNVYAITFYAGAHLVKDGKANSSDVFRVFFALTMAATAVTQSSSFSTDSQKAKNATASIFAIADRKSKIDPREDSGISLDDVKGDIELHHVSFKYPSRPDVQIFTDLNLVIHAGKTVALVGESGSGKSTVIALLERFYDPDIGHITLDGIKIRKFQLKWLRQQMGLVSQEPVLFNDTIRANIAYGKGGNADEAEIIAAAELANAHKFISGLKQGYDTVVGERGLQLSCGQKQRVAIARAIIKSPKILLLDEATSALDVESEKVVQDALDKVMVNRTTIVVAHRLCTIKNADLIAVIKNGIVVEEGRHETLINIQEGFYASLVALHSSASTV</sequence>
<dbReference type="PANTHER" id="PTHR43394">
    <property type="entry name" value="ATP-DEPENDENT PERMEASE MDL1, MITOCHONDRIAL"/>
    <property type="match status" value="1"/>
</dbReference>
<feature type="transmembrane region" description="Helical" evidence="12">
    <location>
        <begin position="773"/>
        <end position="796"/>
    </location>
</feature>
<evidence type="ECO:0000256" key="5">
    <source>
        <dbReference type="ARBA" id="ARBA00022737"/>
    </source>
</evidence>
<evidence type="ECO:0000256" key="10">
    <source>
        <dbReference type="ARBA" id="ARBA00023180"/>
    </source>
</evidence>
<dbReference type="InterPro" id="IPR039421">
    <property type="entry name" value="Type_1_exporter"/>
</dbReference>
<keyword evidence="4 12" id="KW-0812">Transmembrane</keyword>
<feature type="region of interest" description="Disordered" evidence="11">
    <location>
        <begin position="634"/>
        <end position="680"/>
    </location>
</feature>
<dbReference type="InterPro" id="IPR027417">
    <property type="entry name" value="P-loop_NTPase"/>
</dbReference>
<dbReference type="CDD" id="cd03249">
    <property type="entry name" value="ABC_MTABC3_MDL1_MDL2"/>
    <property type="match status" value="2"/>
</dbReference>
<dbReference type="GO" id="GO:0005743">
    <property type="term" value="C:mitochondrial inner membrane"/>
    <property type="evidence" value="ECO:0007669"/>
    <property type="project" value="TreeGrafter"/>
</dbReference>
<dbReference type="InterPro" id="IPR003593">
    <property type="entry name" value="AAA+_ATPase"/>
</dbReference>
<feature type="compositionally biased region" description="Basic and acidic residues" evidence="11">
    <location>
        <begin position="634"/>
        <end position="647"/>
    </location>
</feature>
<dbReference type="EMBL" id="CM017322">
    <property type="protein sequence ID" value="KAE8008390.1"/>
    <property type="molecule type" value="Genomic_DNA"/>
</dbReference>
<dbReference type="SUPFAM" id="SSF90123">
    <property type="entry name" value="ABC transporter transmembrane region"/>
    <property type="match status" value="2"/>
</dbReference>
<dbReference type="PANTHER" id="PTHR43394:SF16">
    <property type="entry name" value="ABC TRANSPORTER B FAMILY MEMBER 4-LIKE ISOFORM X1"/>
    <property type="match status" value="1"/>
</dbReference>
<dbReference type="FunFam" id="3.40.50.300:FF:000066">
    <property type="entry name" value="ABC transporter B family member 1"/>
    <property type="match status" value="2"/>
</dbReference>
<dbReference type="GO" id="GO:0010329">
    <property type="term" value="F:auxin efflux transmembrane transporter activity"/>
    <property type="evidence" value="ECO:0007669"/>
    <property type="project" value="UniProtKB-ARBA"/>
</dbReference>
<evidence type="ECO:0000256" key="1">
    <source>
        <dbReference type="ARBA" id="ARBA00004651"/>
    </source>
</evidence>
<keyword evidence="3" id="KW-0813">Transport</keyword>
<comment type="subcellular location">
    <subcellularLocation>
        <location evidence="1">Cell membrane</location>
        <topology evidence="1">Multi-pass membrane protein</topology>
    </subcellularLocation>
</comment>
<feature type="domain" description="ABC transporter" evidence="13">
    <location>
        <begin position="391"/>
        <end position="627"/>
    </location>
</feature>
<dbReference type="Pfam" id="PF00005">
    <property type="entry name" value="ABC_tran"/>
    <property type="match status" value="2"/>
</dbReference>
<keyword evidence="8 12" id="KW-1133">Transmembrane helix</keyword>
<dbReference type="Pfam" id="PF00664">
    <property type="entry name" value="ABC_membrane"/>
    <property type="match status" value="2"/>
</dbReference>
<dbReference type="OrthoDB" id="6500128at2759"/>
<dbReference type="FunFam" id="1.20.1560.10:FF:000009">
    <property type="entry name" value="ABC transporter B family member 1"/>
    <property type="match status" value="1"/>
</dbReference>
<dbReference type="PROSITE" id="PS50929">
    <property type="entry name" value="ABC_TM1F"/>
    <property type="match status" value="2"/>
</dbReference>
<dbReference type="GO" id="GO:0010328">
    <property type="term" value="F:auxin influx transmembrane transporter activity"/>
    <property type="evidence" value="ECO:0007669"/>
    <property type="project" value="UniProtKB-ARBA"/>
</dbReference>
<organism evidence="15 16">
    <name type="scientific">Carpinus fangiana</name>
    <dbReference type="NCBI Taxonomy" id="176857"/>
    <lineage>
        <taxon>Eukaryota</taxon>
        <taxon>Viridiplantae</taxon>
        <taxon>Streptophyta</taxon>
        <taxon>Embryophyta</taxon>
        <taxon>Tracheophyta</taxon>
        <taxon>Spermatophyta</taxon>
        <taxon>Magnoliopsida</taxon>
        <taxon>eudicotyledons</taxon>
        <taxon>Gunneridae</taxon>
        <taxon>Pentapetalae</taxon>
        <taxon>rosids</taxon>
        <taxon>fabids</taxon>
        <taxon>Fagales</taxon>
        <taxon>Betulaceae</taxon>
        <taxon>Carpinus</taxon>
    </lineage>
</organism>
<keyword evidence="10" id="KW-0325">Glycoprotein</keyword>
<feature type="transmembrane region" description="Helical" evidence="12">
    <location>
        <begin position="112"/>
        <end position="136"/>
    </location>
</feature>
<feature type="transmembrane region" description="Helical" evidence="12">
    <location>
        <begin position="64"/>
        <end position="92"/>
    </location>
</feature>
<feature type="compositionally biased region" description="Low complexity" evidence="11">
    <location>
        <begin position="651"/>
        <end position="680"/>
    </location>
</feature>
<dbReference type="PROSITE" id="PS50893">
    <property type="entry name" value="ABC_TRANSPORTER_2"/>
    <property type="match status" value="2"/>
</dbReference>
<gene>
    <name evidence="15" type="ORF">FH972_004906</name>
</gene>
<feature type="transmembrane region" description="Helical" evidence="12">
    <location>
        <begin position="292"/>
        <end position="317"/>
    </location>
</feature>
<accession>A0A5N6QQ19</accession>